<gene>
    <name evidence="3" type="ORF">BC781_1011099</name>
</gene>
<dbReference type="RefSeq" id="WP_109616201.1">
    <property type="nucleotide sequence ID" value="NZ_QGDO01000001.1"/>
</dbReference>
<comment type="caution">
    <text evidence="3">The sequence shown here is derived from an EMBL/GenBank/DDBJ whole genome shotgun (WGS) entry which is preliminary data.</text>
</comment>
<dbReference type="InterPro" id="IPR005184">
    <property type="entry name" value="DUF306_Meta_HslJ"/>
</dbReference>
<dbReference type="Gene3D" id="2.40.128.270">
    <property type="match status" value="1"/>
</dbReference>
<sequence>MKKKFSILTALFFCIATAFAQDIHPNAEKLASYVWEFKGYQSGKDLNETSTPATLQFAEKEGTWSMNAKYGNTIFGKVNSVEKKTIEISDQLGMTMMVSPEGEMEFVDFLKNVTNYKIKKDKLFLMVKGSNQKMVFEIKENKE</sequence>
<feature type="chain" id="PRO_5016411989" evidence="1">
    <location>
        <begin position="21"/>
        <end position="143"/>
    </location>
</feature>
<feature type="signal peptide" evidence="1">
    <location>
        <begin position="1"/>
        <end position="20"/>
    </location>
</feature>
<evidence type="ECO:0000313" key="4">
    <source>
        <dbReference type="Proteomes" id="UP000245535"/>
    </source>
</evidence>
<organism evidence="3 4">
    <name type="scientific">Sediminitomix flava</name>
    <dbReference type="NCBI Taxonomy" id="379075"/>
    <lineage>
        <taxon>Bacteria</taxon>
        <taxon>Pseudomonadati</taxon>
        <taxon>Bacteroidota</taxon>
        <taxon>Cytophagia</taxon>
        <taxon>Cytophagales</taxon>
        <taxon>Flammeovirgaceae</taxon>
        <taxon>Sediminitomix</taxon>
    </lineage>
</organism>
<protein>
    <submittedName>
        <fullName evidence="3">META domain-containing protein</fullName>
    </submittedName>
</protein>
<accession>A0A315ZIT1</accession>
<dbReference type="Pfam" id="PF03724">
    <property type="entry name" value="META"/>
    <property type="match status" value="1"/>
</dbReference>
<evidence type="ECO:0000313" key="3">
    <source>
        <dbReference type="EMBL" id="PWJ44728.1"/>
    </source>
</evidence>
<name>A0A315ZIT1_SEDFL</name>
<keyword evidence="4" id="KW-1185">Reference proteome</keyword>
<keyword evidence="1" id="KW-0732">Signal</keyword>
<evidence type="ECO:0000259" key="2">
    <source>
        <dbReference type="Pfam" id="PF03724"/>
    </source>
</evidence>
<proteinExistence type="predicted"/>
<dbReference type="Proteomes" id="UP000245535">
    <property type="component" value="Unassembled WGS sequence"/>
</dbReference>
<dbReference type="EMBL" id="QGDO01000001">
    <property type="protein sequence ID" value="PWJ44728.1"/>
    <property type="molecule type" value="Genomic_DNA"/>
</dbReference>
<dbReference type="InterPro" id="IPR038670">
    <property type="entry name" value="HslJ-like_sf"/>
</dbReference>
<feature type="domain" description="DUF306" evidence="2">
    <location>
        <begin position="30"/>
        <end position="136"/>
    </location>
</feature>
<evidence type="ECO:0000256" key="1">
    <source>
        <dbReference type="SAM" id="SignalP"/>
    </source>
</evidence>
<dbReference type="AlphaFoldDB" id="A0A315ZIT1"/>
<dbReference type="OrthoDB" id="880459at2"/>
<reference evidence="3 4" key="1">
    <citation type="submission" date="2018-03" db="EMBL/GenBank/DDBJ databases">
        <title>Genomic Encyclopedia of Archaeal and Bacterial Type Strains, Phase II (KMG-II): from individual species to whole genera.</title>
        <authorList>
            <person name="Goeker M."/>
        </authorList>
    </citation>
    <scope>NUCLEOTIDE SEQUENCE [LARGE SCALE GENOMIC DNA]</scope>
    <source>
        <strain evidence="3 4">DSM 28229</strain>
    </source>
</reference>